<feature type="compositionally biased region" description="Gly residues" evidence="4">
    <location>
        <begin position="22"/>
        <end position="33"/>
    </location>
</feature>
<dbReference type="SMART" id="SM00354">
    <property type="entry name" value="HTH_LACI"/>
    <property type="match status" value="1"/>
</dbReference>
<dbReference type="GO" id="GO:0003700">
    <property type="term" value="F:DNA-binding transcription factor activity"/>
    <property type="evidence" value="ECO:0007669"/>
    <property type="project" value="TreeGrafter"/>
</dbReference>
<keyword evidence="2" id="KW-0238">DNA-binding</keyword>
<dbReference type="InterPro" id="IPR046335">
    <property type="entry name" value="LacI/GalR-like_sensor"/>
</dbReference>
<dbReference type="Gene3D" id="3.40.50.2300">
    <property type="match status" value="2"/>
</dbReference>
<dbReference type="SUPFAM" id="SSF53822">
    <property type="entry name" value="Periplasmic binding protein-like I"/>
    <property type="match status" value="1"/>
</dbReference>
<dbReference type="CDD" id="cd01392">
    <property type="entry name" value="HTH_LacI"/>
    <property type="match status" value="1"/>
</dbReference>
<reference evidence="6 7" key="1">
    <citation type="submission" date="2015-12" db="EMBL/GenBank/DDBJ databases">
        <title>Genome sequence of Streptomyces sp. G25.</title>
        <authorList>
            <person name="Poehlein A."/>
            <person name="Roettig A."/>
            <person name="Hiessl S."/>
            <person name="Hauschild P."/>
            <person name="Schauer J."/>
            <person name="Madkour M.H."/>
            <person name="Al-Ansari A.M."/>
            <person name="Almakishah N.H."/>
            <person name="Steinbuechel A."/>
            <person name="Daniel R."/>
        </authorList>
    </citation>
    <scope>NUCLEOTIDE SEQUENCE [LARGE SCALE GENOMIC DNA]</scope>
    <source>
        <strain evidence="7">G25(2015)</strain>
    </source>
</reference>
<dbReference type="Proteomes" id="UP000077381">
    <property type="component" value="Unassembled WGS sequence"/>
</dbReference>
<evidence type="ECO:0000256" key="1">
    <source>
        <dbReference type="ARBA" id="ARBA00023015"/>
    </source>
</evidence>
<dbReference type="PRINTS" id="PR00036">
    <property type="entry name" value="HTHLACI"/>
</dbReference>
<dbReference type="SUPFAM" id="SSF47413">
    <property type="entry name" value="lambda repressor-like DNA-binding domains"/>
    <property type="match status" value="1"/>
</dbReference>
<comment type="caution">
    <text evidence="6">The sequence shown here is derived from an EMBL/GenBank/DDBJ whole genome shotgun (WGS) entry which is preliminary data.</text>
</comment>
<feature type="region of interest" description="Disordered" evidence="4">
    <location>
        <begin position="1"/>
        <end position="44"/>
    </location>
</feature>
<proteinExistence type="predicted"/>
<evidence type="ECO:0000256" key="3">
    <source>
        <dbReference type="ARBA" id="ARBA00023163"/>
    </source>
</evidence>
<feature type="domain" description="HTH lacI-type" evidence="5">
    <location>
        <begin position="36"/>
        <end position="90"/>
    </location>
</feature>
<dbReference type="Gene3D" id="1.10.260.40">
    <property type="entry name" value="lambda repressor-like DNA-binding domains"/>
    <property type="match status" value="1"/>
</dbReference>
<evidence type="ECO:0000256" key="4">
    <source>
        <dbReference type="SAM" id="MobiDB-lite"/>
    </source>
</evidence>
<evidence type="ECO:0000313" key="6">
    <source>
        <dbReference type="EMBL" id="OAH16113.1"/>
    </source>
</evidence>
<name>A0A177HZ52_9ACTN</name>
<dbReference type="EMBL" id="LOHS01000026">
    <property type="protein sequence ID" value="OAH16113.1"/>
    <property type="molecule type" value="Genomic_DNA"/>
</dbReference>
<keyword evidence="7" id="KW-1185">Reference proteome</keyword>
<gene>
    <name evidence="6" type="primary">degA_1</name>
    <name evidence="6" type="ORF">STSP_04810</name>
</gene>
<dbReference type="InterPro" id="IPR028082">
    <property type="entry name" value="Peripla_BP_I"/>
</dbReference>
<dbReference type="CDD" id="cd06267">
    <property type="entry name" value="PBP1_LacI_sugar_binding-like"/>
    <property type="match status" value="1"/>
</dbReference>
<dbReference type="InterPro" id="IPR000843">
    <property type="entry name" value="HTH_LacI"/>
</dbReference>
<dbReference type="PATRIC" id="fig|1716141.3.peg.508"/>
<keyword evidence="3" id="KW-0804">Transcription</keyword>
<dbReference type="STRING" id="1716141.STSP_04810"/>
<evidence type="ECO:0000313" key="7">
    <source>
        <dbReference type="Proteomes" id="UP000077381"/>
    </source>
</evidence>
<dbReference type="InterPro" id="IPR010982">
    <property type="entry name" value="Lambda_DNA-bd_dom_sf"/>
</dbReference>
<dbReference type="Pfam" id="PF13377">
    <property type="entry name" value="Peripla_BP_3"/>
    <property type="match status" value="1"/>
</dbReference>
<keyword evidence="1" id="KW-0805">Transcription regulation</keyword>
<sequence length="376" mass="40137">MSADGDEARLRGEETDVEGTAGKTGGMSGGSGGEASTVRDVAKRAGVSPSTVSRVLGGTYPVATATRAKVLKAMRELDYVVNAHARALGGSTNKTVAFVVDDVTGPFYAHIARGVEEQASAEGRLCMLCTTHGDPQRALGVVELMREQRADCVIVVGGAWEDKAYQDRMTHFAHALDRAGSRLGLVGRPPLGEGVPATVVEYDNEGGAFAMTTHLLSQGHRRIAYLGRVPLLSTSRERLQGFTSAHDMLGLSPYPRLIKDGVFSRSYGYQATRELLASKADFSAIFAATDMVAAGVLQALREGGVRVPEDVSVAGYDDIPVALDMYPQLTTVSVPHEELGRTAVRLALHRDELPDSQHQVLGTHIVVRGSTRRRGK</sequence>
<protein>
    <submittedName>
        <fullName evidence="6">HTH-type transcriptional regulator DegA</fullName>
    </submittedName>
</protein>
<feature type="compositionally biased region" description="Basic and acidic residues" evidence="4">
    <location>
        <begin position="1"/>
        <end position="14"/>
    </location>
</feature>
<accession>A0A177HZ52</accession>
<dbReference type="PROSITE" id="PS00356">
    <property type="entry name" value="HTH_LACI_1"/>
    <property type="match status" value="1"/>
</dbReference>
<dbReference type="GO" id="GO:0000976">
    <property type="term" value="F:transcription cis-regulatory region binding"/>
    <property type="evidence" value="ECO:0007669"/>
    <property type="project" value="TreeGrafter"/>
</dbReference>
<dbReference type="PANTHER" id="PTHR30146">
    <property type="entry name" value="LACI-RELATED TRANSCRIPTIONAL REPRESSOR"/>
    <property type="match status" value="1"/>
</dbReference>
<evidence type="ECO:0000259" key="5">
    <source>
        <dbReference type="PROSITE" id="PS50932"/>
    </source>
</evidence>
<dbReference type="PANTHER" id="PTHR30146:SF153">
    <property type="entry name" value="LACTOSE OPERON REPRESSOR"/>
    <property type="match status" value="1"/>
</dbReference>
<evidence type="ECO:0000256" key="2">
    <source>
        <dbReference type="ARBA" id="ARBA00023125"/>
    </source>
</evidence>
<dbReference type="Pfam" id="PF00356">
    <property type="entry name" value="LacI"/>
    <property type="match status" value="1"/>
</dbReference>
<dbReference type="PROSITE" id="PS50932">
    <property type="entry name" value="HTH_LACI_2"/>
    <property type="match status" value="1"/>
</dbReference>
<organism evidence="6 7">
    <name type="scientific">Streptomyces jeddahensis</name>
    <dbReference type="NCBI Taxonomy" id="1716141"/>
    <lineage>
        <taxon>Bacteria</taxon>
        <taxon>Bacillati</taxon>
        <taxon>Actinomycetota</taxon>
        <taxon>Actinomycetes</taxon>
        <taxon>Kitasatosporales</taxon>
        <taxon>Streptomycetaceae</taxon>
        <taxon>Streptomyces</taxon>
    </lineage>
</organism>
<dbReference type="AlphaFoldDB" id="A0A177HZ52"/>